<dbReference type="CDD" id="cd00229">
    <property type="entry name" value="SGNH_hydrolase"/>
    <property type="match status" value="1"/>
</dbReference>
<dbReference type="PANTHER" id="PTHR30383">
    <property type="entry name" value="THIOESTERASE 1/PROTEASE 1/LYSOPHOSPHOLIPASE L1"/>
    <property type="match status" value="1"/>
</dbReference>
<dbReference type="Pfam" id="PF13472">
    <property type="entry name" value="Lipase_GDSL_2"/>
    <property type="match status" value="1"/>
</dbReference>
<proteinExistence type="predicted"/>
<keyword evidence="5" id="KW-1185">Reference proteome</keyword>
<evidence type="ECO:0000256" key="1">
    <source>
        <dbReference type="SAM" id="MobiDB-lite"/>
    </source>
</evidence>
<dbReference type="PANTHER" id="PTHR30383:SF5">
    <property type="entry name" value="SGNH HYDROLASE-TYPE ESTERASE DOMAIN-CONTAINING PROTEIN"/>
    <property type="match status" value="1"/>
</dbReference>
<feature type="domain" description="SGNH hydrolase-type esterase" evidence="3">
    <location>
        <begin position="95"/>
        <end position="260"/>
    </location>
</feature>
<keyword evidence="2" id="KW-1133">Transmembrane helix</keyword>
<reference evidence="5" key="1">
    <citation type="journal article" date="2019" name="Int. J. Syst. Evol. Microbiol.">
        <title>The Global Catalogue of Microorganisms (GCM) 10K type strain sequencing project: providing services to taxonomists for standard genome sequencing and annotation.</title>
        <authorList>
            <consortium name="The Broad Institute Genomics Platform"/>
            <consortium name="The Broad Institute Genome Sequencing Center for Infectious Disease"/>
            <person name="Wu L."/>
            <person name="Ma J."/>
        </authorList>
    </citation>
    <scope>NUCLEOTIDE SEQUENCE [LARGE SCALE GENOMIC DNA]</scope>
    <source>
        <strain evidence="5">JCM 17442</strain>
    </source>
</reference>
<name>A0ABP8E1T7_9MICO</name>
<gene>
    <name evidence="4" type="ORF">GCM10022256_17930</name>
</gene>
<dbReference type="InterPro" id="IPR036514">
    <property type="entry name" value="SGNH_hydro_sf"/>
</dbReference>
<evidence type="ECO:0000259" key="3">
    <source>
        <dbReference type="Pfam" id="PF13472"/>
    </source>
</evidence>
<organism evidence="4 5">
    <name type="scientific">Frondihabitans peucedani</name>
    <dbReference type="NCBI Taxonomy" id="598626"/>
    <lineage>
        <taxon>Bacteria</taxon>
        <taxon>Bacillati</taxon>
        <taxon>Actinomycetota</taxon>
        <taxon>Actinomycetes</taxon>
        <taxon>Micrococcales</taxon>
        <taxon>Microbacteriaceae</taxon>
        <taxon>Frondihabitans</taxon>
    </lineage>
</organism>
<evidence type="ECO:0000313" key="4">
    <source>
        <dbReference type="EMBL" id="GAA4266181.1"/>
    </source>
</evidence>
<evidence type="ECO:0000256" key="2">
    <source>
        <dbReference type="SAM" id="Phobius"/>
    </source>
</evidence>
<comment type="caution">
    <text evidence="4">The sequence shown here is derived from an EMBL/GenBank/DDBJ whole genome shotgun (WGS) entry which is preliminary data.</text>
</comment>
<dbReference type="SUPFAM" id="SSF52266">
    <property type="entry name" value="SGNH hydrolase"/>
    <property type="match status" value="1"/>
</dbReference>
<keyword evidence="2" id="KW-0812">Transmembrane</keyword>
<evidence type="ECO:0000313" key="5">
    <source>
        <dbReference type="Proteomes" id="UP001501594"/>
    </source>
</evidence>
<dbReference type="InterPro" id="IPR051532">
    <property type="entry name" value="Ester_Hydrolysis_Enzymes"/>
</dbReference>
<sequence>MASTVDPALANPSGFTHRAPKRAAYRAEMSTSRATIGLLAGLGGTAAAAGAGYAYYKRFMAKRERAADVLNSLLPVHSKWWRDRFGADGALSYVALGDSAAQGIGASNPWRSYVGRIAGHIRRTTHGTVGVKNLSISGSTTYQCRVHQVPRLGDYEADIVTVSIGANDIGDFHPEKFEKNLRAVYSALPKHAIVADLPFMLLPESERKVAVANEIVRRVAGELGLAVAPLYATTRRQGYLGTYRNTAKDLFHPNDAGYRVWASAFYSAVDARLARIAAERAASDVTATRRVTSVAAGVAERAQDAAAADSTQDTDSIPLPSTSK</sequence>
<accession>A0ABP8E1T7</accession>
<dbReference type="EMBL" id="BAABAU010000001">
    <property type="protein sequence ID" value="GAA4266181.1"/>
    <property type="molecule type" value="Genomic_DNA"/>
</dbReference>
<dbReference type="Gene3D" id="3.40.50.1110">
    <property type="entry name" value="SGNH hydrolase"/>
    <property type="match status" value="1"/>
</dbReference>
<feature type="region of interest" description="Disordered" evidence="1">
    <location>
        <begin position="301"/>
        <end position="324"/>
    </location>
</feature>
<protein>
    <recommendedName>
        <fullName evidence="3">SGNH hydrolase-type esterase domain-containing protein</fullName>
    </recommendedName>
</protein>
<dbReference type="Proteomes" id="UP001501594">
    <property type="component" value="Unassembled WGS sequence"/>
</dbReference>
<keyword evidence="2" id="KW-0472">Membrane</keyword>
<feature type="compositionally biased region" description="Low complexity" evidence="1">
    <location>
        <begin position="304"/>
        <end position="316"/>
    </location>
</feature>
<dbReference type="InterPro" id="IPR013830">
    <property type="entry name" value="SGNH_hydro"/>
</dbReference>
<feature type="transmembrane region" description="Helical" evidence="2">
    <location>
        <begin position="36"/>
        <end position="56"/>
    </location>
</feature>